<dbReference type="EMBL" id="JACJIM010000009">
    <property type="protein sequence ID" value="MBA9065649.1"/>
    <property type="molecule type" value="Genomic_DNA"/>
</dbReference>
<accession>A0ABR6DK10</accession>
<sequence length="31" mass="3435">MSAAVAVLERHASRLEGELVSVRARLEAVQW</sequence>
<reference evidence="1 2" key="1">
    <citation type="submission" date="2020-08" db="EMBL/GenBank/DDBJ databases">
        <title>Genomic Encyclopedia of Type Strains, Phase IV (KMG-IV): sequencing the most valuable type-strain genomes for metagenomic binning, comparative biology and taxonomic classification.</title>
        <authorList>
            <person name="Goeker M."/>
        </authorList>
    </citation>
    <scope>NUCLEOTIDE SEQUENCE [LARGE SCALE GENOMIC DNA]</scope>
    <source>
        <strain evidence="1 2">DSM 5686</strain>
    </source>
</reference>
<evidence type="ECO:0000313" key="2">
    <source>
        <dbReference type="Proteomes" id="UP000565455"/>
    </source>
</evidence>
<gene>
    <name evidence="1" type="ORF">GGQ91_005071</name>
</gene>
<proteinExistence type="predicted"/>
<keyword evidence="2" id="KW-1185">Reference proteome</keyword>
<dbReference type="Proteomes" id="UP000565455">
    <property type="component" value="Unassembled WGS sequence"/>
</dbReference>
<name>A0ABR6DK10_9HYPH</name>
<protein>
    <submittedName>
        <fullName evidence="1">Uncharacterized protein</fullName>
    </submittedName>
</protein>
<organism evidence="1 2">
    <name type="scientific">Methylobacterium fujisawaense</name>
    <dbReference type="NCBI Taxonomy" id="107400"/>
    <lineage>
        <taxon>Bacteria</taxon>
        <taxon>Pseudomonadati</taxon>
        <taxon>Pseudomonadota</taxon>
        <taxon>Alphaproteobacteria</taxon>
        <taxon>Hyphomicrobiales</taxon>
        <taxon>Methylobacteriaceae</taxon>
        <taxon>Methylobacterium</taxon>
    </lineage>
</organism>
<evidence type="ECO:0000313" key="1">
    <source>
        <dbReference type="EMBL" id="MBA9065649.1"/>
    </source>
</evidence>
<comment type="caution">
    <text evidence="1">The sequence shown here is derived from an EMBL/GenBank/DDBJ whole genome shotgun (WGS) entry which is preliminary data.</text>
</comment>